<gene>
    <name evidence="4" type="ORF">KHLLAP_LOCUS394</name>
</gene>
<feature type="transmembrane region" description="Helical" evidence="2">
    <location>
        <begin position="537"/>
        <end position="559"/>
    </location>
</feature>
<proteinExistence type="predicted"/>
<feature type="domain" description="DUF6536" evidence="3">
    <location>
        <begin position="99"/>
        <end position="248"/>
    </location>
</feature>
<dbReference type="PANTHER" id="PTHR35395:SF1">
    <property type="entry name" value="DUF6536 DOMAIN-CONTAINING PROTEIN"/>
    <property type="match status" value="1"/>
</dbReference>
<feature type="region of interest" description="Disordered" evidence="1">
    <location>
        <begin position="30"/>
        <end position="55"/>
    </location>
</feature>
<keyword evidence="2" id="KW-0812">Transmembrane</keyword>
<evidence type="ECO:0000313" key="4">
    <source>
        <dbReference type="EMBL" id="CAJ2499926.1"/>
    </source>
</evidence>
<organism evidence="4 5">
    <name type="scientific">Anthostomella pinea</name>
    <dbReference type="NCBI Taxonomy" id="933095"/>
    <lineage>
        <taxon>Eukaryota</taxon>
        <taxon>Fungi</taxon>
        <taxon>Dikarya</taxon>
        <taxon>Ascomycota</taxon>
        <taxon>Pezizomycotina</taxon>
        <taxon>Sordariomycetes</taxon>
        <taxon>Xylariomycetidae</taxon>
        <taxon>Xylariales</taxon>
        <taxon>Xylariaceae</taxon>
        <taxon>Anthostomella</taxon>
    </lineage>
</organism>
<feature type="transmembrane region" description="Helical" evidence="2">
    <location>
        <begin position="716"/>
        <end position="735"/>
    </location>
</feature>
<evidence type="ECO:0000259" key="3">
    <source>
        <dbReference type="Pfam" id="PF20163"/>
    </source>
</evidence>
<keyword evidence="2" id="KW-1133">Transmembrane helix</keyword>
<accession>A0AAI8V7S6</accession>
<dbReference type="PANTHER" id="PTHR35395">
    <property type="entry name" value="DUF6536 DOMAIN-CONTAINING PROTEIN"/>
    <property type="match status" value="1"/>
</dbReference>
<dbReference type="EMBL" id="CAUWAG010000003">
    <property type="protein sequence ID" value="CAJ2499926.1"/>
    <property type="molecule type" value="Genomic_DNA"/>
</dbReference>
<comment type="caution">
    <text evidence="4">The sequence shown here is derived from an EMBL/GenBank/DDBJ whole genome shotgun (WGS) entry which is preliminary data.</text>
</comment>
<evidence type="ECO:0000313" key="5">
    <source>
        <dbReference type="Proteomes" id="UP001295740"/>
    </source>
</evidence>
<sequence>MAGAYHHHGYDPVEDGEQADVEPQLQLRQGSLSMTSSSTAHHGGDTPRSNRDTGTILTADRTPFRAEGFAEKQALAGWFPRVNDDEKTSWKIRLTKRDKALLIQICLVAIIFVTNLVILLHFSSRYPSRKGVGVLYAGDCDTVKTANRYAHLLINVLSTGMLSASNFCIQLQASPTRGDIDRAHKRNRWLDIGVPSLRNLRYIGRQRLASCIVLSLSSLPIHLIFNSAVFQTLASNDYMVAVVKDSFLSGASWSLSTAERNWQDDPGWDDREVTPPEESYQSIMTGIQKDVVAGLYEAKNTSDCYAIYDDYWTVQGNVVVLIKNETETKTVTATAGGVGDDSLLLYTFVAPRYTNWAKNMWAAGNGTKRSVAFSPPPPVTTWFLGVPRYEASSCLVQVPQASADRCRLQYSIHILVAVCILNFFKLVALFFVWHSRKTDDRRRKAKREEWGAVVDVEEHMLAPKELSLSTLGDAIASFMREPDETTRDMCLATKHDSIGTKRLLKRQGRGEKDTHVHPRKWNMSPRRWMTAASWRQWLCVVALYTLFIGILYTCFGLLVTSGLKGRHYTLTLSFFKSLGFGTVTPRTYLSVSLPRGDPLGLIMNVLLVNSPQLFFSIIYSVSGAVVTTMLVQREFSVRHASAHRKPLRVSEPVGIQRSSYFISLPFRYGVPLNVSSAAFHWLISQSFFLARIAALLPDGSEDYGNSFSTLGYSPLAIIISIAGFVNLVAIVLVGCREYDGTMSMVSTNSMAISAACHGHVEDREFGYQLPIQWGVVEIGEDGIGHCAFTTAPCHVVRKPQEGMMYQ</sequence>
<dbReference type="Pfam" id="PF20163">
    <property type="entry name" value="DUF6536"/>
    <property type="match status" value="1"/>
</dbReference>
<feature type="transmembrane region" description="Helical" evidence="2">
    <location>
        <begin position="410"/>
        <end position="433"/>
    </location>
</feature>
<dbReference type="Proteomes" id="UP001295740">
    <property type="component" value="Unassembled WGS sequence"/>
</dbReference>
<name>A0AAI8V7S6_9PEZI</name>
<dbReference type="InterPro" id="IPR046623">
    <property type="entry name" value="DUF6536"/>
</dbReference>
<evidence type="ECO:0000256" key="2">
    <source>
        <dbReference type="SAM" id="Phobius"/>
    </source>
</evidence>
<keyword evidence="2" id="KW-0472">Membrane</keyword>
<reference evidence="4" key="1">
    <citation type="submission" date="2023-10" db="EMBL/GenBank/DDBJ databases">
        <authorList>
            <person name="Hackl T."/>
        </authorList>
    </citation>
    <scope>NUCLEOTIDE SEQUENCE</scope>
</reference>
<feature type="transmembrane region" description="Helical" evidence="2">
    <location>
        <begin position="677"/>
        <end position="696"/>
    </location>
</feature>
<evidence type="ECO:0000256" key="1">
    <source>
        <dbReference type="SAM" id="MobiDB-lite"/>
    </source>
</evidence>
<feature type="compositionally biased region" description="Polar residues" evidence="1">
    <location>
        <begin position="30"/>
        <end position="40"/>
    </location>
</feature>
<feature type="transmembrane region" description="Helical" evidence="2">
    <location>
        <begin position="101"/>
        <end position="122"/>
    </location>
</feature>
<feature type="compositionally biased region" description="Basic and acidic residues" evidence="1">
    <location>
        <begin position="42"/>
        <end position="51"/>
    </location>
</feature>
<keyword evidence="5" id="KW-1185">Reference proteome</keyword>
<protein>
    <submittedName>
        <fullName evidence="4">Uu.00g027790.m01.CDS01</fullName>
    </submittedName>
</protein>
<dbReference type="AlphaFoldDB" id="A0AAI8V7S6"/>